<reference evidence="1" key="1">
    <citation type="submission" date="2023-07" db="EMBL/GenBank/DDBJ databases">
        <title>Genome content predicts the carbon catabolic preferences of heterotrophic bacteria.</title>
        <authorList>
            <person name="Gralka M."/>
        </authorList>
    </citation>
    <scope>NUCLEOTIDE SEQUENCE</scope>
    <source>
        <strain evidence="1">4G09</strain>
    </source>
</reference>
<comment type="caution">
    <text evidence="1">The sequence shown here is derived from an EMBL/GenBank/DDBJ whole genome shotgun (WGS) entry which is preliminary data.</text>
</comment>
<organism evidence="1 2">
    <name type="scientific">Pseudoalteromonas marina</name>
    <dbReference type="NCBI Taxonomy" id="267375"/>
    <lineage>
        <taxon>Bacteria</taxon>
        <taxon>Pseudomonadati</taxon>
        <taxon>Pseudomonadota</taxon>
        <taxon>Gammaproteobacteria</taxon>
        <taxon>Alteromonadales</taxon>
        <taxon>Pseudoalteromonadaceae</taxon>
        <taxon>Pseudoalteromonas</taxon>
    </lineage>
</organism>
<name>A0ABT9FGT9_9GAMM</name>
<keyword evidence="2" id="KW-1185">Reference proteome</keyword>
<evidence type="ECO:0000313" key="1">
    <source>
        <dbReference type="EMBL" id="MDP2566003.1"/>
    </source>
</evidence>
<accession>A0ABT9FGT9</accession>
<dbReference type="EMBL" id="JAUYVT010000016">
    <property type="protein sequence ID" value="MDP2566003.1"/>
    <property type="molecule type" value="Genomic_DNA"/>
</dbReference>
<dbReference type="RefSeq" id="WP_305401834.1">
    <property type="nucleotide sequence ID" value="NZ_JAUYVT010000016.1"/>
</dbReference>
<evidence type="ECO:0000313" key="2">
    <source>
        <dbReference type="Proteomes" id="UP001177212"/>
    </source>
</evidence>
<sequence length="168" mass="19477">MQQRKKFENPYIGLRKEDFVELVGSEKELLTAEIELADSKGESLAYFRIDGDFFYDGIYYSADILVPKTHWLSSHDVNQKKLWIAVIYNVPYGEYLDAEFDFNKVDDPNFGVVKPVLVSELNESELAYEKVKRLEMFANIEKAATEDKLLQTEKDLILTKLLSKVTKH</sequence>
<protein>
    <submittedName>
        <fullName evidence="1">Uncharacterized protein</fullName>
    </submittedName>
</protein>
<dbReference type="Proteomes" id="UP001177212">
    <property type="component" value="Unassembled WGS sequence"/>
</dbReference>
<gene>
    <name evidence="1" type="ORF">Q8W34_15250</name>
</gene>
<proteinExistence type="predicted"/>